<accession>A0A6N7QFB5</accession>
<evidence type="ECO:0000313" key="2">
    <source>
        <dbReference type="EMBL" id="MRH02560.1"/>
    </source>
</evidence>
<keyword evidence="1" id="KW-0812">Transmembrane</keyword>
<feature type="transmembrane region" description="Helical" evidence="1">
    <location>
        <begin position="6"/>
        <end position="28"/>
    </location>
</feature>
<dbReference type="EMBL" id="WJPN01000024">
    <property type="protein sequence ID" value="MRH02560.1"/>
    <property type="molecule type" value="Genomic_DNA"/>
</dbReference>
<evidence type="ECO:0000313" key="5">
    <source>
        <dbReference type="Proteomes" id="UP000439314"/>
    </source>
</evidence>
<organism evidence="2 5">
    <name type="scientific">Xanthomonas sontii</name>
    <dbReference type="NCBI Taxonomy" id="2650745"/>
    <lineage>
        <taxon>Bacteria</taxon>
        <taxon>Pseudomonadati</taxon>
        <taxon>Pseudomonadota</taxon>
        <taxon>Gammaproteobacteria</taxon>
        <taxon>Lysobacterales</taxon>
        <taxon>Lysobacteraceae</taxon>
        <taxon>Xanthomonas</taxon>
    </lineage>
</organism>
<reference evidence="3" key="2">
    <citation type="journal article" date="2020" name="Plant Dis.">
        <title>A Grain Rot of Rice in Iran Caused by a Xanthomonas Strain Closely Related to X. sacchari.</title>
        <authorList>
            <person name="Mirghasempour S.A."/>
            <person name="Huang S."/>
            <person name="Studholme D.J."/>
            <person name="Brady C.L."/>
        </authorList>
    </citation>
    <scope>NUCLEOTIDE SEQUENCE</scope>
    <source>
        <strain evidence="3">SAM114</strain>
    </source>
</reference>
<name>A0A6N7QFB5_9XANT</name>
<comment type="caution">
    <text evidence="2">The sequence shown here is derived from an EMBL/GenBank/DDBJ whole genome shotgun (WGS) entry which is preliminary data.</text>
</comment>
<evidence type="ECO:0000313" key="3">
    <source>
        <dbReference type="EMBL" id="MRH76888.1"/>
    </source>
</evidence>
<dbReference type="AlphaFoldDB" id="A0A6N7QFB5"/>
<dbReference type="Proteomes" id="UP000437931">
    <property type="component" value="Unassembled WGS sequence"/>
</dbReference>
<evidence type="ECO:0000313" key="4">
    <source>
        <dbReference type="Proteomes" id="UP000437931"/>
    </source>
</evidence>
<feature type="transmembrane region" description="Helical" evidence="1">
    <location>
        <begin position="66"/>
        <end position="87"/>
    </location>
</feature>
<reference evidence="4 5" key="1">
    <citation type="submission" date="2019-11" db="EMBL/GenBank/DDBJ databases">
        <title>First report of rice panicle blight caused by Xanthomonas sp. in Iran.</title>
        <authorList>
            <person name="Mirghasempour S.A."/>
            <person name="Huang S."/>
            <person name="Brady C.L."/>
            <person name="Studholme D.J."/>
        </authorList>
    </citation>
    <scope>NUCLEOTIDE SEQUENCE [LARGE SCALE GENOMIC DNA]</scope>
    <source>
        <strain evidence="2 5">ASD011</strain>
        <strain evidence="4">SAM114</strain>
    </source>
</reference>
<keyword evidence="1" id="KW-0472">Membrane</keyword>
<evidence type="ECO:0000256" key="1">
    <source>
        <dbReference type="SAM" id="Phobius"/>
    </source>
</evidence>
<dbReference type="RefSeq" id="WP_153753334.1">
    <property type="nucleotide sequence ID" value="NZ_WJPM01000024.1"/>
</dbReference>
<keyword evidence="1" id="KW-1133">Transmembrane helix</keyword>
<dbReference type="EMBL" id="WJPM01000024">
    <property type="protein sequence ID" value="MRH76888.1"/>
    <property type="molecule type" value="Genomic_DNA"/>
</dbReference>
<protein>
    <submittedName>
        <fullName evidence="2">Uncharacterized protein</fullName>
    </submittedName>
</protein>
<sequence>MKNIIVGAIFLLILAFNCIGIFFAGILGASDGSAELSFKIFKIGYSWVSVVAVLALIQWMRGKQAWALATLSLTLPLGYALSMILFLGQNYLNELRPNTPEFSAACQGVGPRYIGKPKASVKSIAYDWDPAISLPSHNAIGLDKRGNINFEMGGLTKLPSSIEFTEQRCCRSEINSLYQGYPYLRRIGGQQYGIPELSADVVVNYKVTQHLMGDSIPMKTVNITVKDRRDDKLLATLKYVVDEKENRACGAVLKNVIDEQEFIRRAIGMN</sequence>
<dbReference type="Proteomes" id="UP000439314">
    <property type="component" value="Unassembled WGS sequence"/>
</dbReference>
<gene>
    <name evidence="2" type="ORF">GIY21_19865</name>
    <name evidence="3" type="ORF">GIY22_19860</name>
</gene>
<keyword evidence="4" id="KW-1185">Reference proteome</keyword>
<feature type="transmembrane region" description="Helical" evidence="1">
    <location>
        <begin position="40"/>
        <end position="60"/>
    </location>
</feature>
<proteinExistence type="predicted"/>